<reference evidence="1 2" key="1">
    <citation type="journal article" date="2021" name="Arch. Microbiol.">
        <title>Harenicola maris gen. nov., sp. nov. isolated from the Sea of Japan shallow sediments.</title>
        <authorList>
            <person name="Romanenko L.A."/>
            <person name="Kurilenko V.V."/>
            <person name="Chernysheva N.Y."/>
            <person name="Tekutyeva L.A."/>
            <person name="Velansky P.V."/>
            <person name="Svetashev V.I."/>
            <person name="Isaeva M.P."/>
        </authorList>
    </citation>
    <scope>NUCLEOTIDE SEQUENCE [LARGE SCALE GENOMIC DNA]</scope>
    <source>
        <strain evidence="1 2">KMM 3653</strain>
    </source>
</reference>
<gene>
    <name evidence="1" type="ORF">IV417_16395</name>
</gene>
<dbReference type="RefSeq" id="WP_327795181.1">
    <property type="nucleotide sequence ID" value="NZ_JADQAZ010000003.1"/>
</dbReference>
<dbReference type="EMBL" id="JADQAZ010000003">
    <property type="protein sequence ID" value="MBT0958968.1"/>
    <property type="molecule type" value="Genomic_DNA"/>
</dbReference>
<evidence type="ECO:0000313" key="2">
    <source>
        <dbReference type="Proteomes" id="UP001315686"/>
    </source>
</evidence>
<dbReference type="Proteomes" id="UP001315686">
    <property type="component" value="Unassembled WGS sequence"/>
</dbReference>
<organism evidence="1 2">
    <name type="scientific">Harenicola maris</name>
    <dbReference type="NCBI Taxonomy" id="2841044"/>
    <lineage>
        <taxon>Bacteria</taxon>
        <taxon>Pseudomonadati</taxon>
        <taxon>Pseudomonadota</taxon>
        <taxon>Alphaproteobacteria</taxon>
        <taxon>Rhodobacterales</taxon>
        <taxon>Paracoccaceae</taxon>
        <taxon>Harenicola</taxon>
    </lineage>
</organism>
<dbReference type="AlphaFoldDB" id="A0AAP2CWP7"/>
<comment type="caution">
    <text evidence="1">The sequence shown here is derived from an EMBL/GenBank/DDBJ whole genome shotgun (WGS) entry which is preliminary data.</text>
</comment>
<keyword evidence="2" id="KW-1185">Reference proteome</keyword>
<accession>A0AAP2CWP7</accession>
<evidence type="ECO:0000313" key="1">
    <source>
        <dbReference type="EMBL" id="MBT0958968.1"/>
    </source>
</evidence>
<proteinExistence type="predicted"/>
<evidence type="ECO:0008006" key="3">
    <source>
        <dbReference type="Google" id="ProtNLM"/>
    </source>
</evidence>
<sequence>MTLETRSWCVGRYTIELPATFEQQNLRAYVGLPMAFEVKGLGPGTREDLEQHVNARYATLQQGMEVGSKHYRAEGRAPLEDLLLIGRREYDPDLPSFDPGFIEVDAYFRRGEYMFHSTSNTLFETIEEVKEIGKGTGELSLKKLTNHIEPYDGRVIPQGTGLCMDRAFFNAPVLLHDGFSASFHDPSTAGLAFTIDLSHTAASPAEPDFALLYGRSSGGRSVDGLRGDEARAYEQPGGPILYEFAGGEGRKTGQPSRSIRARMVLRTDAEDLPPPQEAEMIWDHALNSLRTR</sequence>
<name>A0AAP2CWP7_9RHOB</name>
<protein>
    <recommendedName>
        <fullName evidence="3">Tle cognate immunity protein 4 C-terminal domain-containing protein</fullName>
    </recommendedName>
</protein>